<evidence type="ECO:0000313" key="6">
    <source>
        <dbReference type="EMBL" id="VFV41759.1"/>
    </source>
</evidence>
<name>A0A485PCF5_LYNPA</name>
<evidence type="ECO:0000313" key="7">
    <source>
        <dbReference type="Proteomes" id="UP000386466"/>
    </source>
</evidence>
<evidence type="ECO:0000256" key="1">
    <source>
        <dbReference type="ARBA" id="ARBA00040044"/>
    </source>
</evidence>
<dbReference type="Proteomes" id="UP000386466">
    <property type="component" value="Unassembled WGS sequence"/>
</dbReference>
<comment type="function">
    <text evidence="3">Stores iron in a soluble, non-toxic, readily available form. Important for iron homeostasis. Iron is taken up in the ferrous form and deposited as ferric hydroxides after oxidation. Also plays a role in delivery of iron to cells. Mediates iron uptake in capsule cells of the developing kidney. Delivery to lysosomes by the cargo receptor NCOA4 for autophagic degradation and release or iron.</text>
</comment>
<dbReference type="GO" id="GO:0006826">
    <property type="term" value="P:iron ion transport"/>
    <property type="evidence" value="ECO:0007669"/>
    <property type="project" value="InterPro"/>
</dbReference>
<protein>
    <recommendedName>
        <fullName evidence="1">Ferritin light chain</fullName>
    </recommendedName>
</protein>
<keyword evidence="7" id="KW-1185">Reference proteome</keyword>
<dbReference type="InterPro" id="IPR009078">
    <property type="entry name" value="Ferritin-like_SF"/>
</dbReference>
<dbReference type="PANTHER" id="PTHR11431:SF47">
    <property type="entry name" value="FERRITIN LIGHT CHAIN"/>
    <property type="match status" value="1"/>
</dbReference>
<dbReference type="GO" id="GO:0008199">
    <property type="term" value="F:ferric iron binding"/>
    <property type="evidence" value="ECO:0007669"/>
    <property type="project" value="InterPro"/>
</dbReference>
<dbReference type="Gene3D" id="1.20.1260.10">
    <property type="match status" value="2"/>
</dbReference>
<comment type="subcellular location">
    <subcellularLocation>
        <location evidence="2">Autolysosome</location>
    </subcellularLocation>
</comment>
<evidence type="ECO:0000256" key="5">
    <source>
        <dbReference type="PIRSR" id="PIRSR601519-1"/>
    </source>
</evidence>
<sequence length="126" mass="14318">MSTRIHQNHSTEVEASIRHLTNMHLRTSYAYLSLGFYFHHDHVALEGWPTSSTSCLRRSLRRVLSPLEDAKPVWWPRPLPGWAEASQDEWGKALDAMEATLVMEKNLNQALLDLHALASACTGLRL</sequence>
<dbReference type="SUPFAM" id="SSF47240">
    <property type="entry name" value="Ferritin-like"/>
    <property type="match status" value="1"/>
</dbReference>
<proteinExistence type="predicted"/>
<dbReference type="InterPro" id="IPR012347">
    <property type="entry name" value="Ferritin-like"/>
</dbReference>
<evidence type="ECO:0000256" key="3">
    <source>
        <dbReference type="ARBA" id="ARBA00045578"/>
    </source>
</evidence>
<gene>
    <name evidence="6" type="ORF">LYPA_23C006745</name>
</gene>
<dbReference type="EMBL" id="CAAGRJ010030902">
    <property type="protein sequence ID" value="VFV41759.1"/>
    <property type="molecule type" value="Genomic_DNA"/>
</dbReference>
<reference evidence="6 7" key="1">
    <citation type="submission" date="2019-01" db="EMBL/GenBank/DDBJ databases">
        <authorList>
            <person name="Alioto T."/>
            <person name="Alioto T."/>
        </authorList>
    </citation>
    <scope>NUCLEOTIDE SEQUENCE [LARGE SCALE GENOMIC DNA]</scope>
</reference>
<evidence type="ECO:0000256" key="4">
    <source>
        <dbReference type="ARBA" id="ARBA00047045"/>
    </source>
</evidence>
<comment type="subunit">
    <text evidence="4">Oligomer of 24 subunits. There are two types of subunits: L (light) chain and H (heavy) chain. The major chain can be light or heavy, depending on the species and tissue type. The functional molecule forms a roughly spherical shell with a diameter of 12 nm and contains a central cavity into which the insoluble mineral iron core is deposited. Interacts with NCOA4.</text>
</comment>
<organism evidence="6 7">
    <name type="scientific">Lynx pardinus</name>
    <name type="common">Iberian lynx</name>
    <name type="synonym">Felis pardina</name>
    <dbReference type="NCBI Taxonomy" id="191816"/>
    <lineage>
        <taxon>Eukaryota</taxon>
        <taxon>Metazoa</taxon>
        <taxon>Chordata</taxon>
        <taxon>Craniata</taxon>
        <taxon>Vertebrata</taxon>
        <taxon>Euteleostomi</taxon>
        <taxon>Mammalia</taxon>
        <taxon>Eutheria</taxon>
        <taxon>Laurasiatheria</taxon>
        <taxon>Carnivora</taxon>
        <taxon>Feliformia</taxon>
        <taxon>Felidae</taxon>
        <taxon>Felinae</taxon>
        <taxon>Lynx</taxon>
    </lineage>
</organism>
<dbReference type="GO" id="GO:0008198">
    <property type="term" value="F:ferrous iron binding"/>
    <property type="evidence" value="ECO:0007669"/>
    <property type="project" value="TreeGrafter"/>
</dbReference>
<dbReference type="AlphaFoldDB" id="A0A485PCF5"/>
<keyword evidence="5" id="KW-0408">Iron</keyword>
<dbReference type="PANTHER" id="PTHR11431">
    <property type="entry name" value="FERRITIN"/>
    <property type="match status" value="1"/>
</dbReference>
<evidence type="ECO:0000256" key="2">
    <source>
        <dbReference type="ARBA" id="ARBA00044942"/>
    </source>
</evidence>
<dbReference type="GO" id="GO:0044754">
    <property type="term" value="C:autolysosome"/>
    <property type="evidence" value="ECO:0007669"/>
    <property type="project" value="UniProtKB-SubCell"/>
</dbReference>
<dbReference type="GO" id="GO:0006879">
    <property type="term" value="P:intracellular iron ion homeostasis"/>
    <property type="evidence" value="ECO:0007669"/>
    <property type="project" value="InterPro"/>
</dbReference>
<dbReference type="InterPro" id="IPR001519">
    <property type="entry name" value="Ferritin"/>
</dbReference>
<feature type="binding site" evidence="5">
    <location>
        <position position="104"/>
    </location>
    <ligand>
        <name>Fe cation</name>
        <dbReference type="ChEBI" id="CHEBI:24875"/>
        <label>1</label>
    </ligand>
</feature>
<keyword evidence="5" id="KW-0479">Metal-binding</keyword>
<accession>A0A485PCF5</accession>